<dbReference type="SUPFAM" id="SSF51569">
    <property type="entry name" value="Aldolase"/>
    <property type="match status" value="1"/>
</dbReference>
<protein>
    <recommendedName>
        <fullName evidence="4">fructose-bisphosphate aldolase</fullName>
        <ecNumber evidence="4">4.1.2.13</ecNumber>
    </recommendedName>
</protein>
<comment type="pathway">
    <text evidence="2">Carbohydrate degradation; glycolysis; D-glyceraldehyde 3-phosphate and glycerone phosphate from D-glucose: step 4/4.</text>
</comment>
<dbReference type="InterPro" id="IPR000741">
    <property type="entry name" value="FBA_I"/>
</dbReference>
<organism evidence="7 8">
    <name type="scientific">Coccomyxa viridis</name>
    <dbReference type="NCBI Taxonomy" id="1274662"/>
    <lineage>
        <taxon>Eukaryota</taxon>
        <taxon>Viridiplantae</taxon>
        <taxon>Chlorophyta</taxon>
        <taxon>core chlorophytes</taxon>
        <taxon>Trebouxiophyceae</taxon>
        <taxon>Trebouxiophyceae incertae sedis</taxon>
        <taxon>Coccomyxaceae</taxon>
        <taxon>Coccomyxa</taxon>
    </lineage>
</organism>
<dbReference type="PANTHER" id="PTHR11627">
    <property type="entry name" value="FRUCTOSE-BISPHOSPHATE ALDOLASE"/>
    <property type="match status" value="1"/>
</dbReference>
<dbReference type="NCBIfam" id="NF033379">
    <property type="entry name" value="FrucBisAld_I"/>
    <property type="match status" value="1"/>
</dbReference>
<dbReference type="InterPro" id="IPR013785">
    <property type="entry name" value="Aldolase_TIM"/>
</dbReference>
<dbReference type="Gene3D" id="3.20.20.70">
    <property type="entry name" value="Aldolase class I"/>
    <property type="match status" value="1"/>
</dbReference>
<keyword evidence="5" id="KW-0324">Glycolysis</keyword>
<dbReference type="Proteomes" id="UP001314263">
    <property type="component" value="Unassembled WGS sequence"/>
</dbReference>
<accession>A0AAV1IBV6</accession>
<dbReference type="EC" id="4.1.2.13" evidence="4"/>
<evidence type="ECO:0000313" key="8">
    <source>
        <dbReference type="Proteomes" id="UP001314263"/>
    </source>
</evidence>
<proteinExistence type="inferred from homology"/>
<comment type="caution">
    <text evidence="7">The sequence shown here is derived from an EMBL/GenBank/DDBJ whole genome shotgun (WGS) entry which is preliminary data.</text>
</comment>
<evidence type="ECO:0000256" key="1">
    <source>
        <dbReference type="ARBA" id="ARBA00000441"/>
    </source>
</evidence>
<comment type="similarity">
    <text evidence="3">Belongs to the class I fructose-bisphosphate aldolase family.</text>
</comment>
<reference evidence="7 8" key="1">
    <citation type="submission" date="2023-10" db="EMBL/GenBank/DDBJ databases">
        <authorList>
            <person name="Maclean D."/>
            <person name="Macfadyen A."/>
        </authorList>
    </citation>
    <scope>NUCLEOTIDE SEQUENCE [LARGE SCALE GENOMIC DNA]</scope>
</reference>
<evidence type="ECO:0000256" key="6">
    <source>
        <dbReference type="ARBA" id="ARBA00023239"/>
    </source>
</evidence>
<evidence type="ECO:0000256" key="2">
    <source>
        <dbReference type="ARBA" id="ARBA00004714"/>
    </source>
</evidence>
<dbReference type="FunFam" id="3.20.20.70:FF:000140">
    <property type="entry name" value="Fructose-bisphosphate aldolase"/>
    <property type="match status" value="1"/>
</dbReference>
<evidence type="ECO:0000256" key="5">
    <source>
        <dbReference type="ARBA" id="ARBA00023152"/>
    </source>
</evidence>
<dbReference type="GO" id="GO:0006096">
    <property type="term" value="P:glycolytic process"/>
    <property type="evidence" value="ECO:0007669"/>
    <property type="project" value="UniProtKB-KW"/>
</dbReference>
<evidence type="ECO:0000256" key="3">
    <source>
        <dbReference type="ARBA" id="ARBA00010387"/>
    </source>
</evidence>
<dbReference type="Pfam" id="PF00274">
    <property type="entry name" value="Glycolytic"/>
    <property type="match status" value="1"/>
</dbReference>
<evidence type="ECO:0000313" key="7">
    <source>
        <dbReference type="EMBL" id="CAK0784818.1"/>
    </source>
</evidence>
<keyword evidence="8" id="KW-1185">Reference proteome</keyword>
<gene>
    <name evidence="7" type="ORF">CVIRNUC_008022</name>
</gene>
<comment type="catalytic activity">
    <reaction evidence="1">
        <text>beta-D-fructose 1,6-bisphosphate = D-glyceraldehyde 3-phosphate + dihydroxyacetone phosphate</text>
        <dbReference type="Rhea" id="RHEA:14729"/>
        <dbReference type="ChEBI" id="CHEBI:32966"/>
        <dbReference type="ChEBI" id="CHEBI:57642"/>
        <dbReference type="ChEBI" id="CHEBI:59776"/>
        <dbReference type="EC" id="4.1.2.13"/>
    </reaction>
</comment>
<dbReference type="EMBL" id="CAUYUE010000011">
    <property type="protein sequence ID" value="CAK0784818.1"/>
    <property type="molecule type" value="Genomic_DNA"/>
</dbReference>
<dbReference type="GO" id="GO:0004332">
    <property type="term" value="F:fructose-bisphosphate aldolase activity"/>
    <property type="evidence" value="ECO:0007669"/>
    <property type="project" value="UniProtKB-EC"/>
</dbReference>
<name>A0AAV1IBV6_9CHLO</name>
<evidence type="ECO:0000256" key="4">
    <source>
        <dbReference type="ARBA" id="ARBA00013068"/>
    </source>
</evidence>
<keyword evidence="6" id="KW-0456">Lyase</keyword>
<sequence>MDQLRDVACRLSEPGKGILASDESTGTIGKRLEKAGLNNTEDIRKAYREQFYTAGIGCSISGAILYKETLYQTSSQDVPFVDCLTRQAVLPGIKVDQGLVPVEGCEGESSTRGLDRLEADCKSYRQQGARFCKWRAALRIGIGTPSQKAIGINAQQLAQYAAVAQACDLVPVVEPEILIDGDHGIHRSSAVSQEVLQACIAQLWRHNVDLEATLLKPMMVMPGADAQSKASPEDVSCATLDALRRCVPPAVPGIMFLSGGLSEEEATVYLNSINKHAIEHNARHWALSFSFGRALQASVLKLWVAEREGKASPGKAKEMASAVAAANAAASLGRYQGPHPSITSGDASLRETYRGWQTDV</sequence>
<dbReference type="AlphaFoldDB" id="A0AAV1IBV6"/>